<reference evidence="2 3" key="1">
    <citation type="journal article" date="2016" name="Mol. Biol. Evol.">
        <title>Comparative Genomics of Early-Diverging Mushroom-Forming Fungi Provides Insights into the Origins of Lignocellulose Decay Capabilities.</title>
        <authorList>
            <person name="Nagy L.G."/>
            <person name="Riley R."/>
            <person name="Tritt A."/>
            <person name="Adam C."/>
            <person name="Daum C."/>
            <person name="Floudas D."/>
            <person name="Sun H."/>
            <person name="Yadav J.S."/>
            <person name="Pangilinan J."/>
            <person name="Larsson K.H."/>
            <person name="Matsuura K."/>
            <person name="Barry K."/>
            <person name="Labutti K."/>
            <person name="Kuo R."/>
            <person name="Ohm R.A."/>
            <person name="Bhattacharya S.S."/>
            <person name="Shirouzu T."/>
            <person name="Yoshinaga Y."/>
            <person name="Martin F.M."/>
            <person name="Grigoriev I.V."/>
            <person name="Hibbett D.S."/>
        </authorList>
    </citation>
    <scope>NUCLEOTIDE SEQUENCE [LARGE SCALE GENOMIC DNA]</scope>
    <source>
        <strain evidence="2 3">HHB14362 ss-1</strain>
    </source>
</reference>
<dbReference type="STRING" id="1314782.A0A165NFN8"/>
<evidence type="ECO:0000313" key="2">
    <source>
        <dbReference type="EMBL" id="KZT19576.1"/>
    </source>
</evidence>
<evidence type="ECO:0000313" key="3">
    <source>
        <dbReference type="Proteomes" id="UP000076761"/>
    </source>
</evidence>
<organism evidence="2 3">
    <name type="scientific">Neolentinus lepideus HHB14362 ss-1</name>
    <dbReference type="NCBI Taxonomy" id="1314782"/>
    <lineage>
        <taxon>Eukaryota</taxon>
        <taxon>Fungi</taxon>
        <taxon>Dikarya</taxon>
        <taxon>Basidiomycota</taxon>
        <taxon>Agaricomycotina</taxon>
        <taxon>Agaricomycetes</taxon>
        <taxon>Gloeophyllales</taxon>
        <taxon>Gloeophyllaceae</taxon>
        <taxon>Neolentinus</taxon>
    </lineage>
</organism>
<dbReference type="AlphaFoldDB" id="A0A165NFN8"/>
<protein>
    <submittedName>
        <fullName evidence="2">Uncharacterized protein</fullName>
    </submittedName>
</protein>
<evidence type="ECO:0000256" key="1">
    <source>
        <dbReference type="SAM" id="MobiDB-lite"/>
    </source>
</evidence>
<gene>
    <name evidence="2" type="ORF">NEOLEDRAFT_942548</name>
</gene>
<feature type="compositionally biased region" description="Low complexity" evidence="1">
    <location>
        <begin position="120"/>
        <end position="135"/>
    </location>
</feature>
<keyword evidence="3" id="KW-1185">Reference proteome</keyword>
<dbReference type="InParanoid" id="A0A165NFN8"/>
<sequence length="135" mass="14888">MSTSMVVDSVRPKLDVDEYLTTALSATPQELHPFFESFKSLHSRKYALGFGFASGGAVWDSAENMILQRDLAETMILHWALCVEAHTLHDLRHFPSSLKDNSTDTGGLIRLADYGTNLPSNSSHSSTTRSQSRTA</sequence>
<dbReference type="EMBL" id="KV425638">
    <property type="protein sequence ID" value="KZT19576.1"/>
    <property type="molecule type" value="Genomic_DNA"/>
</dbReference>
<feature type="region of interest" description="Disordered" evidence="1">
    <location>
        <begin position="113"/>
        <end position="135"/>
    </location>
</feature>
<proteinExistence type="predicted"/>
<name>A0A165NFN8_9AGAM</name>
<dbReference type="OrthoDB" id="1093at2759"/>
<accession>A0A165NFN8</accession>
<dbReference type="Proteomes" id="UP000076761">
    <property type="component" value="Unassembled WGS sequence"/>
</dbReference>